<feature type="domain" description="CdaR GGDEF-like" evidence="4">
    <location>
        <begin position="166"/>
        <end position="294"/>
    </location>
</feature>
<evidence type="ECO:0000256" key="1">
    <source>
        <dbReference type="ARBA" id="ARBA00006754"/>
    </source>
</evidence>
<dbReference type="InterPro" id="IPR025736">
    <property type="entry name" value="PucR_C-HTH_dom"/>
</dbReference>
<comment type="similarity">
    <text evidence="1">Belongs to the CdaR family.</text>
</comment>
<dbReference type="Gene3D" id="3.30.450.40">
    <property type="match status" value="1"/>
</dbReference>
<dbReference type="InterPro" id="IPR003018">
    <property type="entry name" value="GAF"/>
</dbReference>
<organism evidence="5 6">
    <name type="scientific">Amycolatopsis ultiminotia</name>
    <dbReference type="NCBI Taxonomy" id="543629"/>
    <lineage>
        <taxon>Bacteria</taxon>
        <taxon>Bacillati</taxon>
        <taxon>Actinomycetota</taxon>
        <taxon>Actinomycetes</taxon>
        <taxon>Pseudonocardiales</taxon>
        <taxon>Pseudonocardiaceae</taxon>
        <taxon>Amycolatopsis</taxon>
    </lineage>
</organism>
<dbReference type="Pfam" id="PF17853">
    <property type="entry name" value="GGDEF_2"/>
    <property type="match status" value="1"/>
</dbReference>
<dbReference type="PANTHER" id="PTHR33744:SF17">
    <property type="entry name" value="CONSERVED PROTEIN"/>
    <property type="match status" value="1"/>
</dbReference>
<dbReference type="InterPro" id="IPR051448">
    <property type="entry name" value="CdaR-like_regulators"/>
</dbReference>
<dbReference type="Pfam" id="PF13556">
    <property type="entry name" value="HTH_30"/>
    <property type="match status" value="1"/>
</dbReference>
<evidence type="ECO:0008006" key="7">
    <source>
        <dbReference type="Google" id="ProtNLM"/>
    </source>
</evidence>
<proteinExistence type="inferred from homology"/>
<feature type="domain" description="PucR C-terminal helix-turn-helix" evidence="3">
    <location>
        <begin position="346"/>
        <end position="404"/>
    </location>
</feature>
<name>A0ABP6YK18_9PSEU</name>
<accession>A0ABP6YK18</accession>
<evidence type="ECO:0000313" key="5">
    <source>
        <dbReference type="EMBL" id="GAA3585215.1"/>
    </source>
</evidence>
<dbReference type="Proteomes" id="UP001500689">
    <property type="component" value="Unassembled WGS sequence"/>
</dbReference>
<evidence type="ECO:0000259" key="3">
    <source>
        <dbReference type="Pfam" id="PF13556"/>
    </source>
</evidence>
<dbReference type="InterPro" id="IPR041522">
    <property type="entry name" value="CdaR_GGDEF"/>
</dbReference>
<evidence type="ECO:0000259" key="4">
    <source>
        <dbReference type="Pfam" id="PF17853"/>
    </source>
</evidence>
<feature type="domain" description="GAF" evidence="2">
    <location>
        <begin position="76"/>
        <end position="128"/>
    </location>
</feature>
<dbReference type="PANTHER" id="PTHR33744">
    <property type="entry name" value="CARBOHYDRATE DIACID REGULATOR"/>
    <property type="match status" value="1"/>
</dbReference>
<comment type="caution">
    <text evidence="5">The sequence shown here is derived from an EMBL/GenBank/DDBJ whole genome shotgun (WGS) entry which is preliminary data.</text>
</comment>
<dbReference type="Pfam" id="PF01590">
    <property type="entry name" value="GAF"/>
    <property type="match status" value="1"/>
</dbReference>
<dbReference type="InterPro" id="IPR042070">
    <property type="entry name" value="PucR_C-HTH_sf"/>
</dbReference>
<sequence length="419" mass="45786">MAGEDLQSLVDELAEQLHRSVAIDDPAVKLLAVSRHFGDEDPLRVTAVLNRSLPDELTRPLLELGISTWTEPGRVELDVPGSKARLCAPVRSAGRLLGFLWLIDDGPVHLTEHDVEMAARTAARAGVVLHRDLLVRERSRARRRSILRELVSVDEAIRAAAAEELRAEQLFGEQPMHYQVIAAHHCPVTTAEAAPDMAAEMADMAVEVAVEDGLRALPEGAGLVFAHRSRAWLLLARPQEPTTRLLHAVGQRMTARFRALSGPRTRLAVGIGAPVTDLGLVVGSYRQALLAVRAARLIPAVGAVARWGFLGPYDILLRMPSDELARAADVPALARLRAADNDQQVLMGTLEAFLDNAGDVKRTADLICVHRGTLYHRLRRIEQRTGCSLDAGDDRLMLHLGLKLRRLAAADRCQDEPSA</sequence>
<reference evidence="6" key="1">
    <citation type="journal article" date="2019" name="Int. J. Syst. Evol. Microbiol.">
        <title>The Global Catalogue of Microorganisms (GCM) 10K type strain sequencing project: providing services to taxonomists for standard genome sequencing and annotation.</title>
        <authorList>
            <consortium name="The Broad Institute Genomics Platform"/>
            <consortium name="The Broad Institute Genome Sequencing Center for Infectious Disease"/>
            <person name="Wu L."/>
            <person name="Ma J."/>
        </authorList>
    </citation>
    <scope>NUCLEOTIDE SEQUENCE [LARGE SCALE GENOMIC DNA]</scope>
    <source>
        <strain evidence="6">JCM 16898</strain>
    </source>
</reference>
<dbReference type="EMBL" id="BAAAZN010000030">
    <property type="protein sequence ID" value="GAA3585215.1"/>
    <property type="molecule type" value="Genomic_DNA"/>
</dbReference>
<gene>
    <name evidence="5" type="ORF">GCM10022222_82290</name>
</gene>
<evidence type="ECO:0000313" key="6">
    <source>
        <dbReference type="Proteomes" id="UP001500689"/>
    </source>
</evidence>
<protein>
    <recommendedName>
        <fullName evidence="7">PucR family transcriptional regulator</fullName>
    </recommendedName>
</protein>
<evidence type="ECO:0000259" key="2">
    <source>
        <dbReference type="Pfam" id="PF01590"/>
    </source>
</evidence>
<dbReference type="InterPro" id="IPR029016">
    <property type="entry name" value="GAF-like_dom_sf"/>
</dbReference>
<dbReference type="RefSeq" id="WP_344868951.1">
    <property type="nucleotide sequence ID" value="NZ_BAAAZN010000030.1"/>
</dbReference>
<dbReference type="Gene3D" id="1.10.10.2840">
    <property type="entry name" value="PucR C-terminal helix-turn-helix domain"/>
    <property type="match status" value="1"/>
</dbReference>
<keyword evidence="6" id="KW-1185">Reference proteome</keyword>
<dbReference type="SUPFAM" id="SSF55781">
    <property type="entry name" value="GAF domain-like"/>
    <property type="match status" value="1"/>
</dbReference>